<dbReference type="InterPro" id="IPR011009">
    <property type="entry name" value="Kinase-like_dom_sf"/>
</dbReference>
<evidence type="ECO:0000256" key="1">
    <source>
        <dbReference type="ARBA" id="ARBA00022679"/>
    </source>
</evidence>
<name>A0A9P6BVG5_9AGAR</name>
<dbReference type="PROSITE" id="PS50011">
    <property type="entry name" value="PROTEIN_KINASE_DOM"/>
    <property type="match status" value="1"/>
</dbReference>
<sequence>VLTTKPAYKAFLSSKGERAQMSLDIMQKMLDCHDTPEDLKNQVLYAAMRLCAASGAYPQCLTLTGVCWHEDQPVASGRFGDIWRAYFKEHLVCLKVARLNQQTRTEHLTKTFSREMMVWSQLKHPNLLPFYGVCCLPGDHYDRVCLVAPWKENGNVFDYLEANPQVPHLPLVFDILTGLEDLHQQGIVHGDLKSANILVSSSGLVCLADFRLSSIVDAQVLRWTSLDTMTQTGGTVRWEAPELMDEQDDGSSPKPTFSSDIYSLVCVMYEVFTGQIPFYEFPREAAVISRVMRGITPTRPAASPNTLELTDEIWELMLSCWGLNPNAQPSVNHVT</sequence>
<dbReference type="SMART" id="SM00220">
    <property type="entry name" value="S_TKc"/>
    <property type="match status" value="1"/>
</dbReference>
<keyword evidence="2" id="KW-0547">Nucleotide-binding</keyword>
<evidence type="ECO:0000256" key="4">
    <source>
        <dbReference type="ARBA" id="ARBA00022840"/>
    </source>
</evidence>
<dbReference type="Gene3D" id="1.10.510.10">
    <property type="entry name" value="Transferase(Phosphotransferase) domain 1"/>
    <property type="match status" value="1"/>
</dbReference>
<dbReference type="SUPFAM" id="SSF56112">
    <property type="entry name" value="Protein kinase-like (PK-like)"/>
    <property type="match status" value="1"/>
</dbReference>
<feature type="non-terminal residue" evidence="6">
    <location>
        <position position="335"/>
    </location>
</feature>
<feature type="domain" description="Protein kinase" evidence="5">
    <location>
        <begin position="68"/>
        <end position="335"/>
    </location>
</feature>
<evidence type="ECO:0000259" key="5">
    <source>
        <dbReference type="PROSITE" id="PS50011"/>
    </source>
</evidence>
<dbReference type="Pfam" id="PF07714">
    <property type="entry name" value="PK_Tyr_Ser-Thr"/>
    <property type="match status" value="1"/>
</dbReference>
<keyword evidence="4" id="KW-0067">ATP-binding</keyword>
<accession>A0A9P6BVG5</accession>
<reference evidence="6" key="1">
    <citation type="submission" date="2020-11" db="EMBL/GenBank/DDBJ databases">
        <authorList>
            <consortium name="DOE Joint Genome Institute"/>
            <person name="Ahrendt S."/>
            <person name="Riley R."/>
            <person name="Andreopoulos W."/>
            <person name="Labutti K."/>
            <person name="Pangilinan J."/>
            <person name="Ruiz-Duenas F.J."/>
            <person name="Barrasa J.M."/>
            <person name="Sanchez-Garcia M."/>
            <person name="Camarero S."/>
            <person name="Miyauchi S."/>
            <person name="Serrano A."/>
            <person name="Linde D."/>
            <person name="Babiker R."/>
            <person name="Drula E."/>
            <person name="Ayuso-Fernandez I."/>
            <person name="Pacheco R."/>
            <person name="Padilla G."/>
            <person name="Ferreira P."/>
            <person name="Barriuso J."/>
            <person name="Kellner H."/>
            <person name="Castanera R."/>
            <person name="Alfaro M."/>
            <person name="Ramirez L."/>
            <person name="Pisabarro A.G."/>
            <person name="Kuo A."/>
            <person name="Tritt A."/>
            <person name="Lipzen A."/>
            <person name="He G."/>
            <person name="Yan M."/>
            <person name="Ng V."/>
            <person name="Cullen D."/>
            <person name="Martin F."/>
            <person name="Rosso M.-N."/>
            <person name="Henrissat B."/>
            <person name="Hibbett D."/>
            <person name="Martinez A.T."/>
            <person name="Grigoriev I.V."/>
        </authorList>
    </citation>
    <scope>NUCLEOTIDE SEQUENCE</scope>
    <source>
        <strain evidence="6">MF-IS2</strain>
    </source>
</reference>
<dbReference type="InterPro" id="IPR051681">
    <property type="entry name" value="Ser/Thr_Kinases-Pseudokinases"/>
</dbReference>
<keyword evidence="1" id="KW-0808">Transferase</keyword>
<dbReference type="InterPro" id="IPR001245">
    <property type="entry name" value="Ser-Thr/Tyr_kinase_cat_dom"/>
</dbReference>
<proteinExistence type="predicted"/>
<evidence type="ECO:0000313" key="6">
    <source>
        <dbReference type="EMBL" id="KAF9441786.1"/>
    </source>
</evidence>
<dbReference type="PANTHER" id="PTHR44329:SF288">
    <property type="entry name" value="MITOGEN-ACTIVATED PROTEIN KINASE KINASE KINASE 20"/>
    <property type="match status" value="1"/>
</dbReference>
<keyword evidence="3 6" id="KW-0418">Kinase</keyword>
<gene>
    <name evidence="6" type="ORF">P691DRAFT_619261</name>
</gene>
<dbReference type="GO" id="GO:0004674">
    <property type="term" value="F:protein serine/threonine kinase activity"/>
    <property type="evidence" value="ECO:0007669"/>
    <property type="project" value="TreeGrafter"/>
</dbReference>
<keyword evidence="7" id="KW-1185">Reference proteome</keyword>
<evidence type="ECO:0000256" key="2">
    <source>
        <dbReference type="ARBA" id="ARBA00022741"/>
    </source>
</evidence>
<dbReference type="EMBL" id="MU151787">
    <property type="protein sequence ID" value="KAF9441786.1"/>
    <property type="molecule type" value="Genomic_DNA"/>
</dbReference>
<dbReference type="InterPro" id="IPR008271">
    <property type="entry name" value="Ser/Thr_kinase_AS"/>
</dbReference>
<comment type="caution">
    <text evidence="6">The sequence shown here is derived from an EMBL/GenBank/DDBJ whole genome shotgun (WGS) entry which is preliminary data.</text>
</comment>
<dbReference type="OrthoDB" id="122279at2759"/>
<organism evidence="6 7">
    <name type="scientific">Macrolepiota fuliginosa MF-IS2</name>
    <dbReference type="NCBI Taxonomy" id="1400762"/>
    <lineage>
        <taxon>Eukaryota</taxon>
        <taxon>Fungi</taxon>
        <taxon>Dikarya</taxon>
        <taxon>Basidiomycota</taxon>
        <taxon>Agaricomycotina</taxon>
        <taxon>Agaricomycetes</taxon>
        <taxon>Agaricomycetidae</taxon>
        <taxon>Agaricales</taxon>
        <taxon>Agaricineae</taxon>
        <taxon>Agaricaceae</taxon>
        <taxon>Macrolepiota</taxon>
    </lineage>
</organism>
<feature type="non-terminal residue" evidence="6">
    <location>
        <position position="1"/>
    </location>
</feature>
<evidence type="ECO:0000256" key="3">
    <source>
        <dbReference type="ARBA" id="ARBA00022777"/>
    </source>
</evidence>
<dbReference type="AlphaFoldDB" id="A0A9P6BVG5"/>
<dbReference type="GO" id="GO:0005524">
    <property type="term" value="F:ATP binding"/>
    <property type="evidence" value="ECO:0007669"/>
    <property type="project" value="UniProtKB-KW"/>
</dbReference>
<dbReference type="InterPro" id="IPR000719">
    <property type="entry name" value="Prot_kinase_dom"/>
</dbReference>
<protein>
    <submittedName>
        <fullName evidence="6">Kinase-like protein</fullName>
    </submittedName>
</protein>
<dbReference type="PANTHER" id="PTHR44329">
    <property type="entry name" value="SERINE/THREONINE-PROTEIN KINASE TNNI3K-RELATED"/>
    <property type="match status" value="1"/>
</dbReference>
<dbReference type="Proteomes" id="UP000807342">
    <property type="component" value="Unassembled WGS sequence"/>
</dbReference>
<evidence type="ECO:0000313" key="7">
    <source>
        <dbReference type="Proteomes" id="UP000807342"/>
    </source>
</evidence>
<dbReference type="PROSITE" id="PS00108">
    <property type="entry name" value="PROTEIN_KINASE_ST"/>
    <property type="match status" value="1"/>
</dbReference>